<dbReference type="PANTHER" id="PTHR11214:SF378">
    <property type="entry name" value="BETA-1,3-GALACTOSYLTRANSFERASE 4"/>
    <property type="match status" value="1"/>
</dbReference>
<proteinExistence type="inferred from homology"/>
<evidence type="ECO:0000256" key="4">
    <source>
        <dbReference type="ARBA" id="ARBA00022679"/>
    </source>
</evidence>
<evidence type="ECO:0000256" key="2">
    <source>
        <dbReference type="ARBA" id="ARBA00008661"/>
    </source>
</evidence>
<organism evidence="11 12">
    <name type="scientific">Leptosia nina</name>
    <dbReference type="NCBI Taxonomy" id="320188"/>
    <lineage>
        <taxon>Eukaryota</taxon>
        <taxon>Metazoa</taxon>
        <taxon>Ecdysozoa</taxon>
        <taxon>Arthropoda</taxon>
        <taxon>Hexapoda</taxon>
        <taxon>Insecta</taxon>
        <taxon>Pterygota</taxon>
        <taxon>Neoptera</taxon>
        <taxon>Endopterygota</taxon>
        <taxon>Lepidoptera</taxon>
        <taxon>Glossata</taxon>
        <taxon>Ditrysia</taxon>
        <taxon>Papilionoidea</taxon>
        <taxon>Pieridae</taxon>
        <taxon>Pierinae</taxon>
        <taxon>Leptosia</taxon>
    </lineage>
</organism>
<evidence type="ECO:0000256" key="8">
    <source>
        <dbReference type="ARBA" id="ARBA00023034"/>
    </source>
</evidence>
<evidence type="ECO:0000256" key="5">
    <source>
        <dbReference type="ARBA" id="ARBA00022692"/>
    </source>
</evidence>
<feature type="transmembrane region" description="Helical" evidence="10">
    <location>
        <begin position="20"/>
        <end position="37"/>
    </location>
</feature>
<keyword evidence="5 10" id="KW-0812">Transmembrane</keyword>
<dbReference type="Proteomes" id="UP001497472">
    <property type="component" value="Unassembled WGS sequence"/>
</dbReference>
<dbReference type="InterPro" id="IPR002659">
    <property type="entry name" value="Glyco_trans_31"/>
</dbReference>
<keyword evidence="7 10" id="KW-1133">Transmembrane helix</keyword>
<comment type="subcellular location">
    <subcellularLocation>
        <location evidence="1 10">Golgi apparatus membrane</location>
        <topology evidence="1 10">Single-pass type II membrane protein</topology>
    </subcellularLocation>
</comment>
<reference evidence="11 12" key="1">
    <citation type="submission" date="2023-11" db="EMBL/GenBank/DDBJ databases">
        <authorList>
            <person name="Okamura Y."/>
        </authorList>
    </citation>
    <scope>NUCLEOTIDE SEQUENCE [LARGE SCALE GENOMIC DNA]</scope>
</reference>
<dbReference type="PANTHER" id="PTHR11214">
    <property type="entry name" value="BETA-1,3-N-ACETYLGLUCOSAMINYLTRANSFERASE"/>
    <property type="match status" value="1"/>
</dbReference>
<accession>A0AAV1JY11</accession>
<protein>
    <recommendedName>
        <fullName evidence="10">Hexosyltransferase</fullName>
        <ecNumber evidence="10">2.4.1.-</ecNumber>
    </recommendedName>
</protein>
<evidence type="ECO:0000313" key="12">
    <source>
        <dbReference type="Proteomes" id="UP001497472"/>
    </source>
</evidence>
<keyword evidence="3 10" id="KW-0328">Glycosyltransferase</keyword>
<comment type="caution">
    <text evidence="11">The sequence shown here is derived from an EMBL/GenBank/DDBJ whole genome shotgun (WGS) entry which is preliminary data.</text>
</comment>
<dbReference type="AlphaFoldDB" id="A0AAV1JY11"/>
<evidence type="ECO:0000256" key="6">
    <source>
        <dbReference type="ARBA" id="ARBA00022968"/>
    </source>
</evidence>
<evidence type="ECO:0000256" key="10">
    <source>
        <dbReference type="RuleBase" id="RU363063"/>
    </source>
</evidence>
<keyword evidence="6 10" id="KW-0735">Signal-anchor</keyword>
<gene>
    <name evidence="11" type="ORF">LNINA_LOCUS12678</name>
</gene>
<keyword evidence="4" id="KW-0808">Transferase</keyword>
<evidence type="ECO:0000256" key="3">
    <source>
        <dbReference type="ARBA" id="ARBA00022676"/>
    </source>
</evidence>
<keyword evidence="12" id="KW-1185">Reference proteome</keyword>
<evidence type="ECO:0000256" key="1">
    <source>
        <dbReference type="ARBA" id="ARBA00004323"/>
    </source>
</evidence>
<sequence>MKERRHQQLCSGHRLSVTKGLLLILILVTSVLCWWNAADKNTAEIVYILNLNHFKNNRNLSSYLQETKLLLEPRIPPCRDKEIPILVTVATIFSHAEQRDAIRKTWATRLPTLFVVGLNGPHELKHLTDKDHDDLIVYEFQEHYQNLTLKTALMLKWTSERCSSVHFLLKTDDDILLNPWQLEKIIEKRPNADLIGYVNKNAGLYRQEHSKWYLPRWLYKNDTVPEYLSGNAYLINGKHLSRILEAAYEVPLINIEDIYITYLVAKRKLGLTLTHEDKLYGFRPWLPVATSYWQLASAHSFTPQEMYRWWSELLYIANTIN</sequence>
<evidence type="ECO:0000256" key="9">
    <source>
        <dbReference type="ARBA" id="ARBA00023136"/>
    </source>
</evidence>
<dbReference type="Pfam" id="PF01762">
    <property type="entry name" value="Galactosyl_T"/>
    <property type="match status" value="1"/>
</dbReference>
<dbReference type="GO" id="GO:0006493">
    <property type="term" value="P:protein O-linked glycosylation"/>
    <property type="evidence" value="ECO:0007669"/>
    <property type="project" value="TreeGrafter"/>
</dbReference>
<dbReference type="EMBL" id="CAVLEF010000225">
    <property type="protein sequence ID" value="CAK1553710.1"/>
    <property type="molecule type" value="Genomic_DNA"/>
</dbReference>
<evidence type="ECO:0000313" key="11">
    <source>
        <dbReference type="EMBL" id="CAK1553710.1"/>
    </source>
</evidence>
<name>A0AAV1JY11_9NEOP</name>
<evidence type="ECO:0000256" key="7">
    <source>
        <dbReference type="ARBA" id="ARBA00022989"/>
    </source>
</evidence>
<keyword evidence="8 10" id="KW-0333">Golgi apparatus</keyword>
<keyword evidence="9 10" id="KW-0472">Membrane</keyword>
<dbReference type="Gene3D" id="3.90.550.50">
    <property type="match status" value="1"/>
</dbReference>
<dbReference type="GO" id="GO:0000139">
    <property type="term" value="C:Golgi membrane"/>
    <property type="evidence" value="ECO:0007669"/>
    <property type="project" value="UniProtKB-SubCell"/>
</dbReference>
<dbReference type="GO" id="GO:0016758">
    <property type="term" value="F:hexosyltransferase activity"/>
    <property type="evidence" value="ECO:0007669"/>
    <property type="project" value="InterPro"/>
</dbReference>
<dbReference type="EC" id="2.4.1.-" evidence="10"/>
<comment type="similarity">
    <text evidence="2 10">Belongs to the glycosyltransferase 31 family.</text>
</comment>